<name>L8PB83_STRVR</name>
<evidence type="ECO:0000313" key="2">
    <source>
        <dbReference type="EMBL" id="ELS53443.1"/>
    </source>
</evidence>
<dbReference type="Proteomes" id="UP000011205">
    <property type="component" value="Unassembled WGS sequence"/>
</dbReference>
<organism evidence="2 3">
    <name type="scientific">Streptomyces viridochromogenes Tue57</name>
    <dbReference type="NCBI Taxonomy" id="1160705"/>
    <lineage>
        <taxon>Bacteria</taxon>
        <taxon>Bacillati</taxon>
        <taxon>Actinomycetota</taxon>
        <taxon>Actinomycetes</taxon>
        <taxon>Kitasatosporales</taxon>
        <taxon>Streptomycetaceae</taxon>
        <taxon>Streptomyces</taxon>
    </lineage>
</organism>
<gene>
    <name evidence="2" type="ORF">STVIR_5647</name>
</gene>
<feature type="region of interest" description="Disordered" evidence="1">
    <location>
        <begin position="37"/>
        <end position="58"/>
    </location>
</feature>
<sequence>MRVRARSLVRAIPVRPCASIGAIGVYMPMYHQTGGVAQKEDAWPPQNTAGPPPGDWPS</sequence>
<accession>L8PB83</accession>
<evidence type="ECO:0000256" key="1">
    <source>
        <dbReference type="SAM" id="MobiDB-lite"/>
    </source>
</evidence>
<dbReference type="PATRIC" id="fig|1160705.3.peg.5584"/>
<dbReference type="EMBL" id="AMLP01000167">
    <property type="protein sequence ID" value="ELS53443.1"/>
    <property type="molecule type" value="Genomic_DNA"/>
</dbReference>
<comment type="caution">
    <text evidence="2">The sequence shown here is derived from an EMBL/GenBank/DDBJ whole genome shotgun (WGS) entry which is preliminary data.</text>
</comment>
<dbReference type="AlphaFoldDB" id="L8PB83"/>
<reference evidence="2 3" key="1">
    <citation type="journal article" date="2013" name="Genome Announc.">
        <title>Draft Genome Sequence of Streptomyces viridochromogenes Strain Tu57, Producer of Avilamycin.</title>
        <authorList>
            <person name="Gruning B.A."/>
            <person name="Erxleben A."/>
            <person name="Hahnlein A."/>
            <person name="Gunther S."/>
        </authorList>
    </citation>
    <scope>NUCLEOTIDE SEQUENCE [LARGE SCALE GENOMIC DNA]</scope>
    <source>
        <strain evidence="2 3">Tue57</strain>
    </source>
</reference>
<evidence type="ECO:0000313" key="3">
    <source>
        <dbReference type="Proteomes" id="UP000011205"/>
    </source>
</evidence>
<protein>
    <submittedName>
        <fullName evidence="2">Uncharacterized protein</fullName>
    </submittedName>
</protein>
<proteinExistence type="predicted"/>